<dbReference type="Pfam" id="PF13843">
    <property type="entry name" value="DDE_Tnp_1_7"/>
    <property type="match status" value="1"/>
</dbReference>
<protein>
    <submittedName>
        <fullName evidence="2">Unnamed protein product</fullName>
    </submittedName>
</protein>
<accession>A0A9W6XBE8</accession>
<evidence type="ECO:0000313" key="3">
    <source>
        <dbReference type="Proteomes" id="UP001165121"/>
    </source>
</evidence>
<dbReference type="OrthoDB" id="126990at2759"/>
<proteinExistence type="predicted"/>
<organism evidence="2 3">
    <name type="scientific">Phytophthora fragariaefolia</name>
    <dbReference type="NCBI Taxonomy" id="1490495"/>
    <lineage>
        <taxon>Eukaryota</taxon>
        <taxon>Sar</taxon>
        <taxon>Stramenopiles</taxon>
        <taxon>Oomycota</taxon>
        <taxon>Peronosporomycetes</taxon>
        <taxon>Peronosporales</taxon>
        <taxon>Peronosporaceae</taxon>
        <taxon>Phytophthora</taxon>
    </lineage>
</organism>
<evidence type="ECO:0000313" key="2">
    <source>
        <dbReference type="EMBL" id="GMF35134.1"/>
    </source>
</evidence>
<name>A0A9W6XBE8_9STRA</name>
<sequence length="156" mass="17609">MKFHPPDMTFGDGRDPLLHSRTVMEHVQSKFAQIAVPYGTSSLDENSVRTKARTRAKSFIPSKPDKHAIRFYAVVARKSLYVHTIWDNGSGNFSKMTPAARYTKIFPSLATPLGRVLDDPDIPVDKKGASVLWVAMMGHQSSRQKISKWETSNDYR</sequence>
<dbReference type="Proteomes" id="UP001165121">
    <property type="component" value="Unassembled WGS sequence"/>
</dbReference>
<evidence type="ECO:0000259" key="1">
    <source>
        <dbReference type="Pfam" id="PF13843"/>
    </source>
</evidence>
<gene>
    <name evidence="2" type="ORF">Pfra01_000922800</name>
</gene>
<comment type="caution">
    <text evidence="2">The sequence shown here is derived from an EMBL/GenBank/DDBJ whole genome shotgun (WGS) entry which is preliminary data.</text>
</comment>
<feature type="domain" description="PiggyBac transposable element-derived protein" evidence="1">
    <location>
        <begin position="14"/>
        <end position="82"/>
    </location>
</feature>
<keyword evidence="3" id="KW-1185">Reference proteome</keyword>
<dbReference type="AlphaFoldDB" id="A0A9W6XBE8"/>
<reference evidence="2" key="1">
    <citation type="submission" date="2023-04" db="EMBL/GenBank/DDBJ databases">
        <title>Phytophthora fragariaefolia NBRC 109709.</title>
        <authorList>
            <person name="Ichikawa N."/>
            <person name="Sato H."/>
            <person name="Tonouchi N."/>
        </authorList>
    </citation>
    <scope>NUCLEOTIDE SEQUENCE</scope>
    <source>
        <strain evidence="2">NBRC 109709</strain>
    </source>
</reference>
<dbReference type="EMBL" id="BSXT01000851">
    <property type="protein sequence ID" value="GMF35134.1"/>
    <property type="molecule type" value="Genomic_DNA"/>
</dbReference>
<dbReference type="InterPro" id="IPR029526">
    <property type="entry name" value="PGBD"/>
</dbReference>